<dbReference type="RefSeq" id="WP_167220595.1">
    <property type="nucleotide sequence ID" value="NZ_JAAQPH010000001.1"/>
</dbReference>
<feature type="transmembrane region" description="Helical" evidence="1">
    <location>
        <begin position="73"/>
        <end position="93"/>
    </location>
</feature>
<dbReference type="EMBL" id="JAAQPH010000001">
    <property type="protein sequence ID" value="NIA67251.1"/>
    <property type="molecule type" value="Genomic_DNA"/>
</dbReference>
<sequence>MDKHPARLFFVRPSRWLKKRKEIGVITERLYFHHNSAAKRSRPKHKKPSKKGALFLDVLKTEMSVRMTWRSSVVAFFLFFVVVAFPSATHLPWVTTAEARPIPPRLEISAERLSLAVTDARAADETKDEQRLGP</sequence>
<name>A0A967EUI6_9PROT</name>
<evidence type="ECO:0000256" key="1">
    <source>
        <dbReference type="SAM" id="Phobius"/>
    </source>
</evidence>
<keyword evidence="1" id="KW-0812">Transmembrane</keyword>
<proteinExistence type="predicted"/>
<keyword evidence="1" id="KW-1133">Transmembrane helix</keyword>
<evidence type="ECO:0000313" key="2">
    <source>
        <dbReference type="EMBL" id="NIA67251.1"/>
    </source>
</evidence>
<accession>A0A967EUI6</accession>
<comment type="caution">
    <text evidence="2">The sequence shown here is derived from an EMBL/GenBank/DDBJ whole genome shotgun (WGS) entry which is preliminary data.</text>
</comment>
<evidence type="ECO:0000313" key="3">
    <source>
        <dbReference type="Proteomes" id="UP000761264"/>
    </source>
</evidence>
<protein>
    <recommendedName>
        <fullName evidence="4">Transmembrane protein</fullName>
    </recommendedName>
</protein>
<evidence type="ECO:0008006" key="4">
    <source>
        <dbReference type="Google" id="ProtNLM"/>
    </source>
</evidence>
<organism evidence="2 3">
    <name type="scientific">Pelagibius litoralis</name>
    <dbReference type="NCBI Taxonomy" id="374515"/>
    <lineage>
        <taxon>Bacteria</taxon>
        <taxon>Pseudomonadati</taxon>
        <taxon>Pseudomonadota</taxon>
        <taxon>Alphaproteobacteria</taxon>
        <taxon>Rhodospirillales</taxon>
        <taxon>Rhodovibrionaceae</taxon>
        <taxon>Pelagibius</taxon>
    </lineage>
</organism>
<reference evidence="2" key="1">
    <citation type="submission" date="2020-03" db="EMBL/GenBank/DDBJ databases">
        <title>Genome of Pelagibius litoralis DSM 21314T.</title>
        <authorList>
            <person name="Wang G."/>
        </authorList>
    </citation>
    <scope>NUCLEOTIDE SEQUENCE</scope>
    <source>
        <strain evidence="2">DSM 21314</strain>
    </source>
</reference>
<keyword evidence="1" id="KW-0472">Membrane</keyword>
<keyword evidence="3" id="KW-1185">Reference proteome</keyword>
<dbReference type="Proteomes" id="UP000761264">
    <property type="component" value="Unassembled WGS sequence"/>
</dbReference>
<dbReference type="AlphaFoldDB" id="A0A967EUI6"/>
<gene>
    <name evidence="2" type="ORF">HBA54_01440</name>
</gene>